<protein>
    <submittedName>
        <fullName evidence="2">Uncharacterized protein</fullName>
    </submittedName>
</protein>
<sequence>MSFWKPGEAYPDKVAEEEMETEERIPLDNTPAQRASEKVQLSDATKNLPFMIRSDAEKLKKREEIAAMKELKTYMWSYRKLNATEAMEV</sequence>
<accession>A0A196SC95</accession>
<dbReference type="OrthoDB" id="10479491at2759"/>
<comment type="caution">
    <text evidence="2">The sequence shown here is derived from an EMBL/GenBank/DDBJ whole genome shotgun (WGS) entry which is preliminary data.</text>
</comment>
<evidence type="ECO:0000313" key="3">
    <source>
        <dbReference type="Proteomes" id="UP000078348"/>
    </source>
</evidence>
<evidence type="ECO:0000256" key="1">
    <source>
        <dbReference type="SAM" id="MobiDB-lite"/>
    </source>
</evidence>
<evidence type="ECO:0000313" key="2">
    <source>
        <dbReference type="EMBL" id="OAO13742.1"/>
    </source>
</evidence>
<feature type="region of interest" description="Disordered" evidence="1">
    <location>
        <begin position="1"/>
        <end position="40"/>
    </location>
</feature>
<feature type="compositionally biased region" description="Basic and acidic residues" evidence="1">
    <location>
        <begin position="10"/>
        <end position="26"/>
    </location>
</feature>
<dbReference type="AlphaFoldDB" id="A0A196SC95"/>
<reference evidence="2 3" key="1">
    <citation type="submission" date="2016-05" db="EMBL/GenBank/DDBJ databases">
        <title>Nuclear genome of Blastocystis sp. subtype 1 NandII.</title>
        <authorList>
            <person name="Gentekaki E."/>
            <person name="Curtis B."/>
            <person name="Stairs C."/>
            <person name="Eme L."/>
            <person name="Herman E."/>
            <person name="Klimes V."/>
            <person name="Arias M.C."/>
            <person name="Elias M."/>
            <person name="Hilliou F."/>
            <person name="Klute M."/>
            <person name="Malik S.-B."/>
            <person name="Pightling A."/>
            <person name="Rachubinski R."/>
            <person name="Salas D."/>
            <person name="Schlacht A."/>
            <person name="Suga H."/>
            <person name="Archibald J."/>
            <person name="Ball S.G."/>
            <person name="Clark G."/>
            <person name="Dacks J."/>
            <person name="Van Der Giezen M."/>
            <person name="Tsaousis A."/>
            <person name="Roger A."/>
        </authorList>
    </citation>
    <scope>NUCLEOTIDE SEQUENCE [LARGE SCALE GENOMIC DNA]</scope>
    <source>
        <strain evidence="3">ATCC 50177 / NandII</strain>
    </source>
</reference>
<name>A0A196SC95_BLAHN</name>
<dbReference type="Proteomes" id="UP000078348">
    <property type="component" value="Unassembled WGS sequence"/>
</dbReference>
<dbReference type="EMBL" id="LXWW01000329">
    <property type="protein sequence ID" value="OAO13742.1"/>
    <property type="molecule type" value="Genomic_DNA"/>
</dbReference>
<organism evidence="2 3">
    <name type="scientific">Blastocystis sp. subtype 1 (strain ATCC 50177 / NandII)</name>
    <dbReference type="NCBI Taxonomy" id="478820"/>
    <lineage>
        <taxon>Eukaryota</taxon>
        <taxon>Sar</taxon>
        <taxon>Stramenopiles</taxon>
        <taxon>Bigyra</taxon>
        <taxon>Opalozoa</taxon>
        <taxon>Opalinata</taxon>
        <taxon>Blastocystidae</taxon>
        <taxon>Blastocystis</taxon>
    </lineage>
</organism>
<proteinExistence type="predicted"/>
<keyword evidence="3" id="KW-1185">Reference proteome</keyword>
<gene>
    <name evidence="2" type="ORF">AV274_4550</name>
</gene>